<comment type="caution">
    <text evidence="17">The sequence shown here is derived from an EMBL/GenBank/DDBJ whole genome shotgun (WGS) entry which is preliminary data.</text>
</comment>
<dbReference type="Gene3D" id="3.65.10.10">
    <property type="entry name" value="Enolpyruvate transferase domain"/>
    <property type="match status" value="1"/>
</dbReference>
<evidence type="ECO:0000256" key="15">
    <source>
        <dbReference type="ARBA" id="ARBA00047527"/>
    </source>
</evidence>
<comment type="catalytic activity">
    <reaction evidence="15">
        <text>phosphoenolpyruvate + UDP-N-acetyl-alpha-D-glucosamine = UDP-N-acetyl-3-O-(1-carboxyvinyl)-alpha-D-glucosamine + phosphate</text>
        <dbReference type="Rhea" id="RHEA:18681"/>
        <dbReference type="ChEBI" id="CHEBI:43474"/>
        <dbReference type="ChEBI" id="CHEBI:57705"/>
        <dbReference type="ChEBI" id="CHEBI:58702"/>
        <dbReference type="ChEBI" id="CHEBI:68483"/>
        <dbReference type="EC" id="2.5.1.7"/>
    </reaction>
</comment>
<evidence type="ECO:0000256" key="13">
    <source>
        <dbReference type="ARBA" id="ARBA00042443"/>
    </source>
</evidence>
<dbReference type="GO" id="GO:0008360">
    <property type="term" value="P:regulation of cell shape"/>
    <property type="evidence" value="ECO:0007669"/>
    <property type="project" value="UniProtKB-KW"/>
</dbReference>
<evidence type="ECO:0000256" key="3">
    <source>
        <dbReference type="ARBA" id="ARBA00022490"/>
    </source>
</evidence>
<evidence type="ECO:0000256" key="14">
    <source>
        <dbReference type="ARBA" id="ARBA00042842"/>
    </source>
</evidence>
<dbReference type="InterPro" id="IPR001986">
    <property type="entry name" value="Enolpyruvate_Tfrase_dom"/>
</dbReference>
<keyword evidence="6" id="KW-0133">Cell shape</keyword>
<dbReference type="AlphaFoldDB" id="A0A645HUQ8"/>
<evidence type="ECO:0000259" key="16">
    <source>
        <dbReference type="Pfam" id="PF00275"/>
    </source>
</evidence>
<keyword evidence="8" id="KW-0131">Cell cycle</keyword>
<dbReference type="PANTHER" id="PTHR43783">
    <property type="entry name" value="UDP-N-ACETYLGLUCOSAMINE 1-CARBOXYVINYLTRANSFERASE"/>
    <property type="match status" value="1"/>
</dbReference>
<dbReference type="PANTHER" id="PTHR43783:SF1">
    <property type="entry name" value="UDP-N-ACETYLGLUCOSAMINE 1-CARBOXYVINYLTRANSFERASE"/>
    <property type="match status" value="1"/>
</dbReference>
<dbReference type="EC" id="2.5.1.7" evidence="11"/>
<dbReference type="SUPFAM" id="SSF55205">
    <property type="entry name" value="EPT/RTPC-like"/>
    <property type="match status" value="1"/>
</dbReference>
<evidence type="ECO:0000256" key="5">
    <source>
        <dbReference type="ARBA" id="ARBA00022679"/>
    </source>
</evidence>
<evidence type="ECO:0000256" key="9">
    <source>
        <dbReference type="ARBA" id="ARBA00023316"/>
    </source>
</evidence>
<organism evidence="17">
    <name type="scientific">bioreactor metagenome</name>
    <dbReference type="NCBI Taxonomy" id="1076179"/>
    <lineage>
        <taxon>unclassified sequences</taxon>
        <taxon>metagenomes</taxon>
        <taxon>ecological metagenomes</taxon>
    </lineage>
</organism>
<evidence type="ECO:0000256" key="12">
    <source>
        <dbReference type="ARBA" id="ARBA00039754"/>
    </source>
</evidence>
<evidence type="ECO:0000256" key="7">
    <source>
        <dbReference type="ARBA" id="ARBA00022984"/>
    </source>
</evidence>
<comment type="pathway">
    <text evidence="2">Cell wall biogenesis; peptidoglycan biosynthesis.</text>
</comment>
<keyword evidence="7" id="KW-0573">Peptidoglycan synthesis</keyword>
<dbReference type="GO" id="GO:0005737">
    <property type="term" value="C:cytoplasm"/>
    <property type="evidence" value="ECO:0007669"/>
    <property type="project" value="UniProtKB-SubCell"/>
</dbReference>
<proteinExistence type="inferred from homology"/>
<reference evidence="17" key="1">
    <citation type="submission" date="2019-08" db="EMBL/GenBank/DDBJ databases">
        <authorList>
            <person name="Kucharzyk K."/>
            <person name="Murdoch R.W."/>
            <person name="Higgins S."/>
            <person name="Loffler F."/>
        </authorList>
    </citation>
    <scope>NUCLEOTIDE SEQUENCE</scope>
</reference>
<evidence type="ECO:0000256" key="8">
    <source>
        <dbReference type="ARBA" id="ARBA00023306"/>
    </source>
</evidence>
<evidence type="ECO:0000256" key="2">
    <source>
        <dbReference type="ARBA" id="ARBA00004752"/>
    </source>
</evidence>
<evidence type="ECO:0000256" key="10">
    <source>
        <dbReference type="ARBA" id="ARBA00038367"/>
    </source>
</evidence>
<keyword evidence="4" id="KW-0132">Cell division</keyword>
<dbReference type="GO" id="GO:0071555">
    <property type="term" value="P:cell wall organization"/>
    <property type="evidence" value="ECO:0007669"/>
    <property type="project" value="UniProtKB-KW"/>
</dbReference>
<comment type="subcellular location">
    <subcellularLocation>
        <location evidence="1">Cytoplasm</location>
    </subcellularLocation>
</comment>
<dbReference type="GO" id="GO:0009252">
    <property type="term" value="P:peptidoglycan biosynthetic process"/>
    <property type="evidence" value="ECO:0007669"/>
    <property type="project" value="UniProtKB-KW"/>
</dbReference>
<keyword evidence="3" id="KW-0963">Cytoplasm</keyword>
<evidence type="ECO:0000256" key="6">
    <source>
        <dbReference type="ARBA" id="ARBA00022960"/>
    </source>
</evidence>
<dbReference type="InterPro" id="IPR036968">
    <property type="entry name" value="Enolpyruvate_Tfrase_sf"/>
</dbReference>
<evidence type="ECO:0000313" key="17">
    <source>
        <dbReference type="EMBL" id="MPN42590.1"/>
    </source>
</evidence>
<evidence type="ECO:0000256" key="4">
    <source>
        <dbReference type="ARBA" id="ARBA00022618"/>
    </source>
</evidence>
<evidence type="ECO:0000256" key="11">
    <source>
        <dbReference type="ARBA" id="ARBA00039108"/>
    </source>
</evidence>
<protein>
    <recommendedName>
        <fullName evidence="12">UDP-N-acetylglucosamine 1-carboxyvinyltransferase</fullName>
        <ecNumber evidence="11">2.5.1.7</ecNumber>
    </recommendedName>
    <alternativeName>
        <fullName evidence="13">Enoylpyruvate transferase</fullName>
    </alternativeName>
    <alternativeName>
        <fullName evidence="14">UDP-N-acetylglucosamine enolpyruvyl transferase</fullName>
    </alternativeName>
</protein>
<name>A0A645HUQ8_9ZZZZ</name>
<feature type="domain" description="Enolpyruvate transferase" evidence="16">
    <location>
        <begin position="50"/>
        <end position="164"/>
    </location>
</feature>
<accession>A0A645HUQ8</accession>
<gene>
    <name evidence="17" type="primary">murAB_13</name>
    <name evidence="17" type="ORF">SDC9_190147</name>
</gene>
<dbReference type="InterPro" id="IPR013792">
    <property type="entry name" value="RNA3'P_cycl/enolpyr_Trfase_a/b"/>
</dbReference>
<comment type="similarity">
    <text evidence="10">Belongs to the EPSP synthase family. MurA subfamily.</text>
</comment>
<dbReference type="Pfam" id="PF00275">
    <property type="entry name" value="EPSP_synthase"/>
    <property type="match status" value="1"/>
</dbReference>
<evidence type="ECO:0000256" key="1">
    <source>
        <dbReference type="ARBA" id="ARBA00004496"/>
    </source>
</evidence>
<sequence>MEGTQVRHYWMLRRVFERLGVRMELRGDHIFLPGGQERIVETDFGGHIPQISDGPWPQYPSDMMSCTIVAATQCRGTVMFFEKMFESRIYFADRLISMGANAIVCDPHRVVVTGPARLHAVTMSSPDIRAGMAMVIAALCASGTSTIHSAESIYRGYENLVEKLTGLGAKIRETTN</sequence>
<dbReference type="EMBL" id="VSSQ01100429">
    <property type="protein sequence ID" value="MPN42590.1"/>
    <property type="molecule type" value="Genomic_DNA"/>
</dbReference>
<dbReference type="InterPro" id="IPR050068">
    <property type="entry name" value="MurA_subfamily"/>
</dbReference>
<keyword evidence="9" id="KW-0961">Cell wall biogenesis/degradation</keyword>
<keyword evidence="5 17" id="KW-0808">Transferase</keyword>
<dbReference type="GO" id="GO:0008760">
    <property type="term" value="F:UDP-N-acetylglucosamine 1-carboxyvinyltransferase activity"/>
    <property type="evidence" value="ECO:0007669"/>
    <property type="project" value="UniProtKB-EC"/>
</dbReference>
<dbReference type="GO" id="GO:0051301">
    <property type="term" value="P:cell division"/>
    <property type="evidence" value="ECO:0007669"/>
    <property type="project" value="UniProtKB-KW"/>
</dbReference>